<evidence type="ECO:0000259" key="10">
    <source>
        <dbReference type="Pfam" id="PF02880"/>
    </source>
</evidence>
<feature type="domain" description="Alpha-D-phosphohexomutase alpha/beta/alpha" evidence="10">
    <location>
        <begin position="266"/>
        <end position="369"/>
    </location>
</feature>
<dbReference type="SUPFAM" id="SSF55957">
    <property type="entry name" value="Phosphoglucomutase, C-terminal domain"/>
    <property type="match status" value="1"/>
</dbReference>
<proteinExistence type="inferred from homology"/>
<keyword evidence="4" id="KW-0479">Metal-binding</keyword>
<keyword evidence="3" id="KW-0597">Phosphoprotein</keyword>
<dbReference type="Pfam" id="PF02878">
    <property type="entry name" value="PGM_PMM_I"/>
    <property type="match status" value="1"/>
</dbReference>
<comment type="similarity">
    <text evidence="2">Belongs to the phosphohexose mutase family.</text>
</comment>
<reference evidence="11 12" key="1">
    <citation type="journal article" date="2016" name="Nat. Commun.">
        <title>Thousands of microbial genomes shed light on interconnected biogeochemical processes in an aquifer system.</title>
        <authorList>
            <person name="Anantharaman K."/>
            <person name="Brown C.T."/>
            <person name="Hug L.A."/>
            <person name="Sharon I."/>
            <person name="Castelle C.J."/>
            <person name="Probst A.J."/>
            <person name="Thomas B.C."/>
            <person name="Singh A."/>
            <person name="Wilkins M.J."/>
            <person name="Karaoz U."/>
            <person name="Brodie E.L."/>
            <person name="Williams K.H."/>
            <person name="Hubbard S.S."/>
            <person name="Banfield J.F."/>
        </authorList>
    </citation>
    <scope>NUCLEOTIDE SEQUENCE [LARGE SCALE GENOMIC DNA]</scope>
</reference>
<evidence type="ECO:0000256" key="3">
    <source>
        <dbReference type="ARBA" id="ARBA00022553"/>
    </source>
</evidence>
<dbReference type="GO" id="GO:0005975">
    <property type="term" value="P:carbohydrate metabolic process"/>
    <property type="evidence" value="ECO:0007669"/>
    <property type="project" value="InterPro"/>
</dbReference>
<dbReference type="PRINTS" id="PR00509">
    <property type="entry name" value="PGMPMM"/>
</dbReference>
<keyword evidence="5" id="KW-0460">Magnesium</keyword>
<dbReference type="Pfam" id="PF00408">
    <property type="entry name" value="PGM_PMM_IV"/>
    <property type="match status" value="1"/>
</dbReference>
<keyword evidence="6" id="KW-0413">Isomerase</keyword>
<organism evidence="11 12">
    <name type="scientific">Candidatus Gottesmanbacteria bacterium RIFCSPHIGHO2_01_FULL_40_15</name>
    <dbReference type="NCBI Taxonomy" id="1798376"/>
    <lineage>
        <taxon>Bacteria</taxon>
        <taxon>Candidatus Gottesmaniibacteriota</taxon>
    </lineage>
</organism>
<evidence type="ECO:0000313" key="11">
    <source>
        <dbReference type="EMBL" id="OGG07793.1"/>
    </source>
</evidence>
<evidence type="ECO:0000256" key="5">
    <source>
        <dbReference type="ARBA" id="ARBA00022842"/>
    </source>
</evidence>
<dbReference type="InterPro" id="IPR005843">
    <property type="entry name" value="A-D-PHexomutase_C"/>
</dbReference>
<evidence type="ECO:0000256" key="6">
    <source>
        <dbReference type="ARBA" id="ARBA00023235"/>
    </source>
</evidence>
<comment type="cofactor">
    <cofactor evidence="1">
        <name>Mg(2+)</name>
        <dbReference type="ChEBI" id="CHEBI:18420"/>
    </cofactor>
</comment>
<dbReference type="InterPro" id="IPR005846">
    <property type="entry name" value="A-D-PHexomutase_a/b/a-III"/>
</dbReference>
<evidence type="ECO:0008006" key="13">
    <source>
        <dbReference type="Google" id="ProtNLM"/>
    </source>
</evidence>
<evidence type="ECO:0000259" key="7">
    <source>
        <dbReference type="Pfam" id="PF00408"/>
    </source>
</evidence>
<gene>
    <name evidence="11" type="ORF">A2777_02735</name>
</gene>
<evidence type="ECO:0000256" key="2">
    <source>
        <dbReference type="ARBA" id="ARBA00010231"/>
    </source>
</evidence>
<dbReference type="EMBL" id="MFJF01000009">
    <property type="protein sequence ID" value="OGG07793.1"/>
    <property type="molecule type" value="Genomic_DNA"/>
</dbReference>
<evidence type="ECO:0000256" key="1">
    <source>
        <dbReference type="ARBA" id="ARBA00001946"/>
    </source>
</evidence>
<dbReference type="InterPro" id="IPR016055">
    <property type="entry name" value="A-D-PHexomutase_a/b/a-I/II/III"/>
</dbReference>
<dbReference type="AlphaFoldDB" id="A0A1F5Z5W9"/>
<sequence>MKNSYKKAGFNESVFRDYDIRGIYPSQINEDFFYLLGRAVAEYLNVDEIAVGHDTRLSSPTLFKALTEGIRERGVNVVNLGLISTEINYFASGHYGFPANIIVSASHNPPEYNGLKIVKKGVVPLHGSLGLPEIKKIALKNIFPVKKKRGEIRKKLVLSDWIKHLLSLIDLSSIKPLKIVIDAGNGMAGPTWEQLKEKLPVKIIPLYFDPDGRFPNHLPDPLNKNNLKDLQKKIRETSADLGFALDGDADRLFVVDNNGKPMSGTITCAMLAKHLLNKKGPSPVLYSVTCGRIVPETINKYRGQPVKTRVGHSFIKAEMKKWNAVFAGEHSGHFYFRDNYYADSSSVAGLFFLEYLSAQKKSLSVLRTDFETHYSSDEINFSVDDGKKIFHNLINAFPGSKVDKTDGVTVAFPQWWFNARASKTEPLIRVNVEADSLKLLDEKLDVITKTIESSGGSKKKAD</sequence>
<protein>
    <recommendedName>
        <fullName evidence="13">Phosphomannomutase/phosphoglucomutase</fullName>
    </recommendedName>
</protein>
<dbReference type="InterPro" id="IPR005841">
    <property type="entry name" value="Alpha-D-phosphohexomutase_SF"/>
</dbReference>
<dbReference type="InterPro" id="IPR005844">
    <property type="entry name" value="A-D-PHexomutase_a/b/a-I"/>
</dbReference>
<evidence type="ECO:0000259" key="9">
    <source>
        <dbReference type="Pfam" id="PF02879"/>
    </source>
</evidence>
<evidence type="ECO:0000256" key="4">
    <source>
        <dbReference type="ARBA" id="ARBA00022723"/>
    </source>
</evidence>
<evidence type="ECO:0000259" key="8">
    <source>
        <dbReference type="Pfam" id="PF02878"/>
    </source>
</evidence>
<dbReference type="Gene3D" id="3.40.120.10">
    <property type="entry name" value="Alpha-D-Glucose-1,6-Bisphosphate, subunit A, domain 3"/>
    <property type="match status" value="3"/>
</dbReference>
<evidence type="ECO:0000313" key="12">
    <source>
        <dbReference type="Proteomes" id="UP000177354"/>
    </source>
</evidence>
<dbReference type="PANTHER" id="PTHR43771:SF1">
    <property type="entry name" value="PHOSPHOMANNOMUTASE"/>
    <property type="match status" value="1"/>
</dbReference>
<dbReference type="Proteomes" id="UP000177354">
    <property type="component" value="Unassembled WGS sequence"/>
</dbReference>
<dbReference type="InterPro" id="IPR036900">
    <property type="entry name" value="A-D-PHexomutase_C_sf"/>
</dbReference>
<dbReference type="Pfam" id="PF02880">
    <property type="entry name" value="PGM_PMM_III"/>
    <property type="match status" value="1"/>
</dbReference>
<dbReference type="Pfam" id="PF02879">
    <property type="entry name" value="PGM_PMM_II"/>
    <property type="match status" value="1"/>
</dbReference>
<dbReference type="InterPro" id="IPR005845">
    <property type="entry name" value="A-D-PHexomutase_a/b/a-II"/>
</dbReference>
<comment type="caution">
    <text evidence="11">The sequence shown here is derived from an EMBL/GenBank/DDBJ whole genome shotgun (WGS) entry which is preliminary data.</text>
</comment>
<dbReference type="GO" id="GO:0046872">
    <property type="term" value="F:metal ion binding"/>
    <property type="evidence" value="ECO:0007669"/>
    <property type="project" value="UniProtKB-KW"/>
</dbReference>
<accession>A0A1F5Z5W9</accession>
<name>A0A1F5Z5W9_9BACT</name>
<dbReference type="Gene3D" id="3.30.310.50">
    <property type="entry name" value="Alpha-D-phosphohexomutase, C-terminal domain"/>
    <property type="match status" value="1"/>
</dbReference>
<dbReference type="CDD" id="cd03089">
    <property type="entry name" value="PMM_PGM"/>
    <property type="match status" value="1"/>
</dbReference>
<dbReference type="GO" id="GO:0016868">
    <property type="term" value="F:intramolecular phosphotransferase activity"/>
    <property type="evidence" value="ECO:0007669"/>
    <property type="project" value="InterPro"/>
</dbReference>
<dbReference type="PANTHER" id="PTHR43771">
    <property type="entry name" value="PHOSPHOMANNOMUTASE"/>
    <property type="match status" value="1"/>
</dbReference>
<dbReference type="SUPFAM" id="SSF53738">
    <property type="entry name" value="Phosphoglucomutase, first 3 domains"/>
    <property type="match status" value="3"/>
</dbReference>
<feature type="domain" description="Alpha-D-phosphohexomutase C-terminal" evidence="7">
    <location>
        <begin position="378"/>
        <end position="442"/>
    </location>
</feature>
<feature type="domain" description="Alpha-D-phosphohexomutase alpha/beta/alpha" evidence="8">
    <location>
        <begin position="14"/>
        <end position="127"/>
    </location>
</feature>
<feature type="domain" description="Alpha-D-phosphohexomutase alpha/beta/alpha" evidence="9">
    <location>
        <begin position="160"/>
        <end position="259"/>
    </location>
</feature>